<dbReference type="Proteomes" id="UP001200247">
    <property type="component" value="Unassembled WGS sequence"/>
</dbReference>
<sequence>MNRLDNYLNTLGQQRNDQLAGSLRDALQVNPDDYAKTVRLAKAAGVEVEAVPLYADVAQEAQYLEGIGFRTLWKDSPKTAEFLSDSGNARLAHDDVANLSVLEKLARSAGAGLTSANAGLWGMAQAGTDIFVKPWTGLMSGLGVLPEDVGTRMSDSFSRLRRIQDDKTDALMMNEDGLTLNGVYSGIQSATQMAVVLPIAAVTGRPELVAGAFSGITGGRSYGKARDAGRTPAVAAMYGFSDGAVEYLTEKIPAGRLFGDLQKGVNWKKMLAGQLGHEAWTEQVATAFQDLNEWAVLNPDRPFTEYLADRPAAAYQTLVASIVAAGAQTAVIKGADRALNGDRVRRQKESQAFFEGLADTSRQSRLRERMPESFRDLMDKLTADGPVSTVFMDARRFRQYFQDAGLDPAVVAKEVGAKDYAEALALGGDLSIPTSHFAEKLAGSEHFSGLAPDLRLSPADLTGRESQEQQARLDDLAREWADRMASESPDAVRDEPGMSMADTIQADLVQQLESSGFDPDTARQQSAVTTAFFMAMGERTGQDPAGLFQRYFGGVTRPVPDALRQRIGTDDLDPLLDRLRSGDIPSQADVFGQSLTGFLREFGISDPDGELAGRDLDKGLKAFQRRLVRDDGISLDQAVERAVEAGFFPGQEIGEVSVADLLNALLEDETNPIYSVQQTDAAMQATRDTLMQLGNYLDQLGVDLSALDNAAVKAALQGELPTEQTVQNQAERVFNQSYDKLKDAAGRLRRAAENITNGVPISNQPIDFGETPYILQKLGAKALPLEMRDPKKLLQIVKSEGQREDGHGLSAEVLSQIPYALHDPLAVFASATHENALVVVTELKDGKGNPVVTAIHLSKKAKWHEINQVASIYGKDNAATAFPKWVQSGGLLYVNDKSPNALSSAGVQFPMDELHQGFGENVLLRSELVNDDTVLSQAGSQPRGRIRFGADRVFRIELLDGADLSTFQHETAHMFLEILGDMAQAEQAPQQIRADYAAVLQWFGVDSRDQIQVEQHEQWARGFEQYLKEGKAPSAELQGVFARFKAWLRLLYGRLRGDLNVKLSDEVRGVYDRLLATDEQIRQVRETTGLGEPMWSDAVEAGMTEAEWDVYRQMRDDAREEADSTLTARMMAEQHREHLAWWKEARQKVRSEVAEEASSSPLVQAMAFLRDGRLPNGTTIHELVKPAKLSRQVLVERYGEAFLKRLPRPYLYTREGGVSPDEVAELFGFASGDELVYRLADAPSPSKAIEAETDVRMRQRYGDMMTDGTLAERATEALHGNRQLDLMLAELRALSRRAEGALPAGFVVTPRELFRQMAERTIGQKTARQVRPHVWLQAERRAANEAMQAAAKGDLAAAVDAKQRQIMNHELYRAAVAATERVERIQRHMAKLGQTKVRQRIGKAGGDYLDQLDALLELYEFRPVSAREVQRRENLAAWLEKQAEAGFDAAVPAEVAARTRVVNYRDVPLDELEAVHDTAKMIEHLAGTKNKLLKVRDKRDYEATVEAIVGSIQANNAMKDGYLPLNPSRLERIRQQLESVDAWHIKPEALFRQLDGDQLGEAHRSLFQPLEDAQNAESVMWEETARNLQGIWGRYTRKELAELYGRKHVIPALQGDTMTKAQIMALALNWGNAGNRQAVLKGNDRLKDRPQSVEAIISLLSAKDLETVQMIWDEVGRFWPQIEAMQKRLTGLAPEKVEATPFVVNGVELRGGYYPLKYDAQRSYRAFKRGEDAGARLFENHVGRAATRRGHTIERVGSSGQPVRLDLSVLGDHLQQVIHDLAFREAIIDVNRLLANEHVRGAIEGATNREIYRALLPWLKRIANEKTVEQPSPTEKIIGRVRAGTTLMAMGWKVTTAIVQPLGYLSSVQFLGSKWSARGLRDFLGSPEKMQATRDFVYARSPMMRNRQTGFDRDVHDQLSRLAGKHDALNPVRKTAFYFTGLMDMAVAIPTWMGAYRKAILEDGATEREAIEAADHAVRFTQSSGYAKDLARIQGGSELRRMFTMFYSYFSALYQMEKRSFRNVKSIRDMPKFVADQMLLWFVPAILGELVAGRGPGEDEDWSDWFADNWWKIATYPAQTVVGLRDIISAINSPFGYEISPVARALEAVPELVNRAADMATGERDLKRSDVKLAVDLTGTWMALPSSQAWITGSYLYDLATDQEDPADPFEFLRNLVFTRRKAA</sequence>
<evidence type="ECO:0000259" key="2">
    <source>
        <dbReference type="Pfam" id="PF18834"/>
    </source>
</evidence>
<evidence type="ECO:0000313" key="4">
    <source>
        <dbReference type="Proteomes" id="UP001200247"/>
    </source>
</evidence>
<name>A0ABD4SQM5_9NEIS</name>
<dbReference type="Pfam" id="PF18819">
    <property type="entry name" value="MuF_C"/>
    <property type="match status" value="1"/>
</dbReference>
<dbReference type="Pfam" id="PF18834">
    <property type="entry name" value="LPD22"/>
    <property type="match status" value="1"/>
</dbReference>
<reference evidence="3 4" key="1">
    <citation type="submission" date="2021-10" db="EMBL/GenBank/DDBJ databases">
        <title>Whole-genome sequencing analysis of Laribacter hongkongensis: virulence gene profiles, carbohydrate-active enzyme prediction, and antimicrobial resistance characterization.</title>
        <authorList>
            <person name="Yuan P."/>
            <person name="Zhan Y."/>
            <person name="Chen D."/>
        </authorList>
    </citation>
    <scope>NUCLEOTIDE SEQUENCE [LARGE SCALE GENOMIC DNA]</scope>
    <source>
        <strain evidence="3 4">W67</strain>
    </source>
</reference>
<gene>
    <name evidence="3" type="ORF">LH440_03965</name>
</gene>
<evidence type="ECO:0000313" key="3">
    <source>
        <dbReference type="EMBL" id="MCG9025065.1"/>
    </source>
</evidence>
<feature type="domain" description="Phage MuF C-terminal" evidence="1">
    <location>
        <begin position="800"/>
        <end position="897"/>
    </location>
</feature>
<proteinExistence type="predicted"/>
<dbReference type="InterPro" id="IPR041131">
    <property type="entry name" value="MuF_C"/>
</dbReference>
<comment type="caution">
    <text evidence="3">The sequence shown here is derived from an EMBL/GenBank/DDBJ whole genome shotgun (WGS) entry which is preliminary data.</text>
</comment>
<feature type="domain" description="Large polyvalent protein associated" evidence="2">
    <location>
        <begin position="20"/>
        <end position="115"/>
    </location>
</feature>
<evidence type="ECO:0000259" key="1">
    <source>
        <dbReference type="Pfam" id="PF18819"/>
    </source>
</evidence>
<protein>
    <recommendedName>
        <fullName evidence="5">Phage MuF C-terminal domain-containing protein</fullName>
    </recommendedName>
</protein>
<dbReference type="RefSeq" id="WP_239893595.1">
    <property type="nucleotide sequence ID" value="NZ_JAJAXM010000005.1"/>
</dbReference>
<accession>A0ABD4SQM5</accession>
<dbReference type="EMBL" id="JAJAXM010000005">
    <property type="protein sequence ID" value="MCG9025065.1"/>
    <property type="molecule type" value="Genomic_DNA"/>
</dbReference>
<dbReference type="InterPro" id="IPR040738">
    <property type="entry name" value="LPD22"/>
</dbReference>
<evidence type="ECO:0008006" key="5">
    <source>
        <dbReference type="Google" id="ProtNLM"/>
    </source>
</evidence>
<organism evidence="3 4">
    <name type="scientific">Laribacter hongkongensis</name>
    <dbReference type="NCBI Taxonomy" id="168471"/>
    <lineage>
        <taxon>Bacteria</taxon>
        <taxon>Pseudomonadati</taxon>
        <taxon>Pseudomonadota</taxon>
        <taxon>Betaproteobacteria</taxon>
        <taxon>Neisseriales</taxon>
        <taxon>Aquaspirillaceae</taxon>
        <taxon>Laribacter</taxon>
    </lineage>
</organism>